<comment type="cofactor">
    <cofactor evidence="1">
        <name>Zn(2+)</name>
        <dbReference type="ChEBI" id="CHEBI:29105"/>
    </cofactor>
</comment>
<dbReference type="InterPro" id="IPR023091">
    <property type="entry name" value="MetalPrtase_cat_dom_sf_prd"/>
</dbReference>
<keyword evidence="5" id="KW-0255">Endonuclease</keyword>
<organism evidence="8">
    <name type="scientific">marine sediment metagenome</name>
    <dbReference type="NCBI Taxonomy" id="412755"/>
    <lineage>
        <taxon>unclassified sequences</taxon>
        <taxon>metagenomes</taxon>
        <taxon>ecological metagenomes</taxon>
    </lineage>
</organism>
<name>X0WAL4_9ZZZZ</name>
<reference evidence="8" key="1">
    <citation type="journal article" date="2014" name="Front. Microbiol.">
        <title>High frequency of phylogenetically diverse reductive dehalogenase-homologous genes in deep subseafloor sedimentary metagenomes.</title>
        <authorList>
            <person name="Kawai M."/>
            <person name="Futagami T."/>
            <person name="Toyoda A."/>
            <person name="Takaki Y."/>
            <person name="Nishi S."/>
            <person name="Hori S."/>
            <person name="Arai W."/>
            <person name="Tsubouchi T."/>
            <person name="Morono Y."/>
            <person name="Uchiyama I."/>
            <person name="Ito T."/>
            <person name="Fujiyama A."/>
            <person name="Inagaki F."/>
            <person name="Takami H."/>
        </authorList>
    </citation>
    <scope>NUCLEOTIDE SEQUENCE</scope>
    <source>
        <strain evidence="8">Expedition CK06-06</strain>
    </source>
</reference>
<keyword evidence="7" id="KW-0862">Zinc</keyword>
<keyword evidence="3" id="KW-0540">Nuclease</keyword>
<comment type="similarity">
    <text evidence="2">Belongs to the endoribonuclease YbeY family.</text>
</comment>
<protein>
    <submittedName>
        <fullName evidence="8">Uncharacterized protein</fullName>
    </submittedName>
</protein>
<sequence>MRIQVRTNHPQRKVSLKKIKKQAEVLLEELGQGDKELSILLVDNDGIRELNSSYRGMDEPTDVLAFSQIEGGVIPRRAREAVLGDVVISLDKAEEMADRFKRAMEKEVLLYLIHGVLHLVGFEHAAKSAAFHRMHKKERRLLEKIWKRKV</sequence>
<evidence type="ECO:0000256" key="1">
    <source>
        <dbReference type="ARBA" id="ARBA00001947"/>
    </source>
</evidence>
<dbReference type="PANTHER" id="PTHR46986:SF1">
    <property type="entry name" value="ENDORIBONUCLEASE YBEY, CHLOROPLASTIC"/>
    <property type="match status" value="1"/>
</dbReference>
<dbReference type="InterPro" id="IPR020549">
    <property type="entry name" value="YbeY_CS"/>
</dbReference>
<keyword evidence="4" id="KW-0479">Metal-binding</keyword>
<dbReference type="Pfam" id="PF02130">
    <property type="entry name" value="YbeY"/>
    <property type="match status" value="1"/>
</dbReference>
<evidence type="ECO:0000256" key="5">
    <source>
        <dbReference type="ARBA" id="ARBA00022759"/>
    </source>
</evidence>
<dbReference type="PROSITE" id="PS01306">
    <property type="entry name" value="UPF0054"/>
    <property type="match status" value="1"/>
</dbReference>
<dbReference type="GO" id="GO:0006364">
    <property type="term" value="P:rRNA processing"/>
    <property type="evidence" value="ECO:0007669"/>
    <property type="project" value="InterPro"/>
</dbReference>
<dbReference type="SUPFAM" id="SSF55486">
    <property type="entry name" value="Metalloproteases ('zincins'), catalytic domain"/>
    <property type="match status" value="1"/>
</dbReference>
<dbReference type="HAMAP" id="MF_00009">
    <property type="entry name" value="Endoribonucl_YbeY"/>
    <property type="match status" value="1"/>
</dbReference>
<dbReference type="GO" id="GO:0046872">
    <property type="term" value="F:metal ion binding"/>
    <property type="evidence" value="ECO:0007669"/>
    <property type="project" value="UniProtKB-KW"/>
</dbReference>
<dbReference type="GO" id="GO:0004519">
    <property type="term" value="F:endonuclease activity"/>
    <property type="evidence" value="ECO:0007669"/>
    <property type="project" value="UniProtKB-KW"/>
</dbReference>
<evidence type="ECO:0000256" key="3">
    <source>
        <dbReference type="ARBA" id="ARBA00022722"/>
    </source>
</evidence>
<dbReference type="PANTHER" id="PTHR46986">
    <property type="entry name" value="ENDORIBONUCLEASE YBEY, CHLOROPLASTIC"/>
    <property type="match status" value="1"/>
</dbReference>
<dbReference type="AlphaFoldDB" id="X0WAL4"/>
<evidence type="ECO:0000256" key="4">
    <source>
        <dbReference type="ARBA" id="ARBA00022723"/>
    </source>
</evidence>
<proteinExistence type="inferred from homology"/>
<keyword evidence="6" id="KW-0378">Hydrolase</keyword>
<dbReference type="NCBIfam" id="TIGR00043">
    <property type="entry name" value="rRNA maturation RNase YbeY"/>
    <property type="match status" value="1"/>
</dbReference>
<comment type="caution">
    <text evidence="8">The sequence shown here is derived from an EMBL/GenBank/DDBJ whole genome shotgun (WGS) entry which is preliminary data.</text>
</comment>
<evidence type="ECO:0000313" key="8">
    <source>
        <dbReference type="EMBL" id="GAG20262.1"/>
    </source>
</evidence>
<dbReference type="EMBL" id="BARS01038232">
    <property type="protein sequence ID" value="GAG20262.1"/>
    <property type="molecule type" value="Genomic_DNA"/>
</dbReference>
<gene>
    <name evidence="8" type="ORF">S01H1_58522</name>
</gene>
<dbReference type="InterPro" id="IPR002036">
    <property type="entry name" value="YbeY"/>
</dbReference>
<evidence type="ECO:0000256" key="6">
    <source>
        <dbReference type="ARBA" id="ARBA00022801"/>
    </source>
</evidence>
<evidence type="ECO:0000256" key="2">
    <source>
        <dbReference type="ARBA" id="ARBA00010875"/>
    </source>
</evidence>
<accession>X0WAL4</accession>
<dbReference type="GO" id="GO:0004222">
    <property type="term" value="F:metalloendopeptidase activity"/>
    <property type="evidence" value="ECO:0007669"/>
    <property type="project" value="InterPro"/>
</dbReference>
<dbReference type="Gene3D" id="3.40.390.30">
    <property type="entry name" value="Metalloproteases ('zincins'), catalytic domain"/>
    <property type="match status" value="1"/>
</dbReference>
<evidence type="ECO:0000256" key="7">
    <source>
        <dbReference type="ARBA" id="ARBA00022833"/>
    </source>
</evidence>